<gene>
    <name evidence="2" type="ORF">SEPMUDRAFT_118031</name>
</gene>
<keyword evidence="1" id="KW-0732">Signal</keyword>
<evidence type="ECO:0000256" key="1">
    <source>
        <dbReference type="SAM" id="SignalP"/>
    </source>
</evidence>
<reference evidence="2 3" key="1">
    <citation type="journal article" date="2012" name="PLoS Pathog.">
        <title>Diverse lifestyles and strategies of plant pathogenesis encoded in the genomes of eighteen Dothideomycetes fungi.</title>
        <authorList>
            <person name="Ohm R.A."/>
            <person name="Feau N."/>
            <person name="Henrissat B."/>
            <person name="Schoch C.L."/>
            <person name="Horwitz B.A."/>
            <person name="Barry K.W."/>
            <person name="Condon B.J."/>
            <person name="Copeland A.C."/>
            <person name="Dhillon B."/>
            <person name="Glaser F."/>
            <person name="Hesse C.N."/>
            <person name="Kosti I."/>
            <person name="LaButti K."/>
            <person name="Lindquist E.A."/>
            <person name="Lucas S."/>
            <person name="Salamov A.A."/>
            <person name="Bradshaw R.E."/>
            <person name="Ciuffetti L."/>
            <person name="Hamelin R.C."/>
            <person name="Kema G.H.J."/>
            <person name="Lawrence C."/>
            <person name="Scott J.A."/>
            <person name="Spatafora J.W."/>
            <person name="Turgeon B.G."/>
            <person name="de Wit P.J.G.M."/>
            <person name="Zhong S."/>
            <person name="Goodwin S.B."/>
            <person name="Grigoriev I.V."/>
        </authorList>
    </citation>
    <scope>NUCLEOTIDE SEQUENCE [LARGE SCALE GENOMIC DNA]</scope>
    <source>
        <strain evidence="2 3">SO2202</strain>
    </source>
</reference>
<evidence type="ECO:0000313" key="2">
    <source>
        <dbReference type="EMBL" id="EMF12082.1"/>
    </source>
</evidence>
<dbReference type="EMBL" id="KB456265">
    <property type="protein sequence ID" value="EMF12082.1"/>
    <property type="molecule type" value="Genomic_DNA"/>
</dbReference>
<dbReference type="Proteomes" id="UP000016931">
    <property type="component" value="Unassembled WGS sequence"/>
</dbReference>
<sequence length="145" mass="15728">MVADARLFFFFFFSGSSSFCAPPSPPPANLHRSYPVRRGAARKLDIGGGGGGGRRRRIGVTCLDRFSQLVTRYGTSFGGDHTARGVMDPAFDLCPAIFSTEIADTWKFFSRKSMMVMNASPYVPICSDFASSGAINGAMETYLTL</sequence>
<protein>
    <submittedName>
        <fullName evidence="2">Uncharacterized protein</fullName>
    </submittedName>
</protein>
<dbReference type="GeneID" id="27898531"/>
<feature type="signal peptide" evidence="1">
    <location>
        <begin position="1"/>
        <end position="18"/>
    </location>
</feature>
<name>N1QFQ8_SPHMS</name>
<accession>N1QFQ8</accession>
<dbReference type="HOGENOM" id="CLU_1788015_0_0_1"/>
<dbReference type="RefSeq" id="XP_016760203.1">
    <property type="nucleotide sequence ID" value="XM_016901394.1"/>
</dbReference>
<feature type="chain" id="PRO_5004109546" evidence="1">
    <location>
        <begin position="19"/>
        <end position="145"/>
    </location>
</feature>
<organism evidence="2 3">
    <name type="scientific">Sphaerulina musiva (strain SO2202)</name>
    <name type="common">Poplar stem canker fungus</name>
    <name type="synonym">Septoria musiva</name>
    <dbReference type="NCBI Taxonomy" id="692275"/>
    <lineage>
        <taxon>Eukaryota</taxon>
        <taxon>Fungi</taxon>
        <taxon>Dikarya</taxon>
        <taxon>Ascomycota</taxon>
        <taxon>Pezizomycotina</taxon>
        <taxon>Dothideomycetes</taxon>
        <taxon>Dothideomycetidae</taxon>
        <taxon>Mycosphaerellales</taxon>
        <taxon>Mycosphaerellaceae</taxon>
        <taxon>Sphaerulina</taxon>
    </lineage>
</organism>
<keyword evidence="3" id="KW-1185">Reference proteome</keyword>
<proteinExistence type="predicted"/>
<dbReference type="AlphaFoldDB" id="N1QFQ8"/>
<evidence type="ECO:0000313" key="3">
    <source>
        <dbReference type="Proteomes" id="UP000016931"/>
    </source>
</evidence>